<comment type="caution">
    <text evidence="5">The sequence shown here is derived from an EMBL/GenBank/DDBJ whole genome shotgun (WGS) entry which is preliminary data.</text>
</comment>
<dbReference type="InterPro" id="IPR036390">
    <property type="entry name" value="WH_DNA-bd_sf"/>
</dbReference>
<sequence>MHLAFDAEDVAETRFTISPMRHAVFAALCAHHPRLAAPGSLWREVGRAVEGHAVPLLELIGVVGARSRLFGELLLIDSPGPDTGRISMGDELDAVMDLDRAPTAWEFGGDLWQLARGELSPALVSSPERITRVLADGLYVLFHRFIAPEWRSMRRQMETDLYKRAELALSRGMGAALASLSPRVCWEGSALHISGAGPDTARLRGNGLLISPIVSAAPGYLGFTLSCDGRRSLMSYPVPGNRSAPEQIPSIDSLGALVGTSRGRALRAIGTGCRTDQLASRLGVSASTASEHATILRNAGLIVTRREGRSVRHAISPLGARLLASNDAAFS</sequence>
<proteinExistence type="predicted"/>
<evidence type="ECO:0000256" key="3">
    <source>
        <dbReference type="ARBA" id="ARBA00023163"/>
    </source>
</evidence>
<accession>A0A939T637</accession>
<keyword evidence="6" id="KW-1185">Reference proteome</keyword>
<name>A0A939T637_9ACTN</name>
<evidence type="ECO:0000256" key="1">
    <source>
        <dbReference type="ARBA" id="ARBA00023015"/>
    </source>
</evidence>
<dbReference type="GO" id="GO:0003700">
    <property type="term" value="F:DNA-binding transcription factor activity"/>
    <property type="evidence" value="ECO:0007669"/>
    <property type="project" value="InterPro"/>
</dbReference>
<dbReference type="Proteomes" id="UP000669179">
    <property type="component" value="Unassembled WGS sequence"/>
</dbReference>
<reference evidence="5" key="1">
    <citation type="submission" date="2021-03" db="EMBL/GenBank/DDBJ databases">
        <authorList>
            <person name="Kanchanasin P."/>
            <person name="Saeng-In P."/>
            <person name="Phongsopitanun W."/>
            <person name="Yuki M."/>
            <person name="Kudo T."/>
            <person name="Ohkuma M."/>
            <person name="Tanasupawat S."/>
        </authorList>
    </citation>
    <scope>NUCLEOTIDE SEQUENCE</scope>
    <source>
        <strain evidence="5">GKU 128</strain>
    </source>
</reference>
<evidence type="ECO:0000313" key="6">
    <source>
        <dbReference type="Proteomes" id="UP000669179"/>
    </source>
</evidence>
<dbReference type="InterPro" id="IPR011991">
    <property type="entry name" value="ArsR-like_HTH"/>
</dbReference>
<evidence type="ECO:0000313" key="5">
    <source>
        <dbReference type="EMBL" id="MBO2447817.1"/>
    </source>
</evidence>
<keyword evidence="1" id="KW-0805">Transcription regulation</keyword>
<keyword evidence="3" id="KW-0804">Transcription</keyword>
<dbReference type="InterPro" id="IPR036388">
    <property type="entry name" value="WH-like_DNA-bd_sf"/>
</dbReference>
<dbReference type="RefSeq" id="WP_208255445.1">
    <property type="nucleotide sequence ID" value="NZ_JAGEOJ010000004.1"/>
</dbReference>
<protein>
    <submittedName>
        <fullName evidence="5">Helix-turn-helix transcriptional regulator</fullName>
    </submittedName>
</protein>
<dbReference type="PANTHER" id="PTHR43132">
    <property type="entry name" value="ARSENICAL RESISTANCE OPERON REPRESSOR ARSR-RELATED"/>
    <property type="match status" value="1"/>
</dbReference>
<keyword evidence="2" id="KW-0238">DNA-binding</keyword>
<dbReference type="SUPFAM" id="SSF46785">
    <property type="entry name" value="Winged helix' DNA-binding domain"/>
    <property type="match status" value="1"/>
</dbReference>
<dbReference type="EMBL" id="JAGEOJ010000004">
    <property type="protein sequence ID" value="MBO2447817.1"/>
    <property type="molecule type" value="Genomic_DNA"/>
</dbReference>
<dbReference type="SMART" id="SM00418">
    <property type="entry name" value="HTH_ARSR"/>
    <property type="match status" value="1"/>
</dbReference>
<dbReference type="Gene3D" id="1.10.10.10">
    <property type="entry name" value="Winged helix-like DNA-binding domain superfamily/Winged helix DNA-binding domain"/>
    <property type="match status" value="1"/>
</dbReference>
<dbReference type="PANTHER" id="PTHR43132:SF8">
    <property type="entry name" value="HTH-TYPE TRANSCRIPTIONAL REGULATOR KMTR"/>
    <property type="match status" value="1"/>
</dbReference>
<evidence type="ECO:0000256" key="2">
    <source>
        <dbReference type="ARBA" id="ARBA00023125"/>
    </source>
</evidence>
<organism evidence="5 6">
    <name type="scientific">Actinomadura barringtoniae</name>
    <dbReference type="NCBI Taxonomy" id="1427535"/>
    <lineage>
        <taxon>Bacteria</taxon>
        <taxon>Bacillati</taxon>
        <taxon>Actinomycetota</taxon>
        <taxon>Actinomycetes</taxon>
        <taxon>Streptosporangiales</taxon>
        <taxon>Thermomonosporaceae</taxon>
        <taxon>Actinomadura</taxon>
    </lineage>
</organism>
<gene>
    <name evidence="5" type="ORF">J4573_12005</name>
</gene>
<dbReference type="AlphaFoldDB" id="A0A939T637"/>
<evidence type="ECO:0000259" key="4">
    <source>
        <dbReference type="SMART" id="SM00418"/>
    </source>
</evidence>
<feature type="domain" description="HTH arsR-type" evidence="4">
    <location>
        <begin position="252"/>
        <end position="326"/>
    </location>
</feature>
<dbReference type="GO" id="GO:0003677">
    <property type="term" value="F:DNA binding"/>
    <property type="evidence" value="ECO:0007669"/>
    <property type="project" value="UniProtKB-KW"/>
</dbReference>
<dbReference type="CDD" id="cd00090">
    <property type="entry name" value="HTH_ARSR"/>
    <property type="match status" value="1"/>
</dbReference>
<dbReference type="InterPro" id="IPR051011">
    <property type="entry name" value="Metal_resp_trans_reg"/>
</dbReference>
<dbReference type="InterPro" id="IPR001845">
    <property type="entry name" value="HTH_ArsR_DNA-bd_dom"/>
</dbReference>